<keyword evidence="9" id="KW-0175">Coiled coil</keyword>
<comment type="similarity">
    <text evidence="2">Belongs to the CpsC/CapA family.</text>
</comment>
<dbReference type="AlphaFoldDB" id="A0A402AZQ9"/>
<evidence type="ECO:0000256" key="5">
    <source>
        <dbReference type="ARBA" id="ARBA00022741"/>
    </source>
</evidence>
<protein>
    <recommendedName>
        <fullName evidence="16">CobQ/CobB/MinD/ParA nucleotide binding domain-containing protein</fullName>
    </recommendedName>
</protein>
<evidence type="ECO:0000256" key="6">
    <source>
        <dbReference type="ARBA" id="ARBA00022840"/>
    </source>
</evidence>
<dbReference type="InterPro" id="IPR050445">
    <property type="entry name" value="Bact_polysacc_biosynth/exp"/>
</dbReference>
<keyword evidence="8 11" id="KW-0472">Membrane</keyword>
<evidence type="ECO:0000256" key="7">
    <source>
        <dbReference type="ARBA" id="ARBA00022989"/>
    </source>
</evidence>
<feature type="compositionally biased region" description="Basic and acidic residues" evidence="10">
    <location>
        <begin position="530"/>
        <end position="547"/>
    </location>
</feature>
<dbReference type="Pfam" id="PF02706">
    <property type="entry name" value="Wzz"/>
    <property type="match status" value="1"/>
</dbReference>
<evidence type="ECO:0000256" key="10">
    <source>
        <dbReference type="SAM" id="MobiDB-lite"/>
    </source>
</evidence>
<keyword evidence="6" id="KW-0067">ATP-binding</keyword>
<keyword evidence="3" id="KW-1003">Cell membrane</keyword>
<sequence>MTFGQYWTIVVRRWYLVLACSVLIGAGAMIVSLFITPVYRSAVVLQVAIHSSGNQNDINDLLASNQLVQTEAQLATSDLIVKDVALHHPELTTSQLAKMTSSNIKLNTQLFEIVVLDTDAQRAAVLANEIARSFIQHQERSRQQEDKAAQQQLQQEITTTQHQIEAIKSQPASDTRGKGSSEQLTNLQQHYEQWQSALAQLELSQAQHSNFLLIVQPAQASTEPVQPKLLINVGGGLVAGLVLGLLLVLIWDQLDQRIYTSEALQQLVSWPLLASIAHTRLSEHIIHPKGADPNVEAYRILRSSIGFAGSDKLLHSLMVTSALPKEGKSTVAANLAIYMALAGKRTLLIDADLLCPTLHERFGLSADTSGLSNAILACGMPGLPILSARISGFANPQPISVVPFMHQVDIANLWVMPSGPLPPNPCELLDSQAMTRFFRSLDTCGVEVIILDTSPLLGLSEAMVLSAKVDGTIIVVDLGLSRKPHIRQALSRLEQTGAHVIGCVLNQCPLQAQSSVRSLYSNYRWLPQSEKGDRKSSVDRQRQEETFNSKSASEPAAAQSHKHSR</sequence>
<evidence type="ECO:0000256" key="8">
    <source>
        <dbReference type="ARBA" id="ARBA00023136"/>
    </source>
</evidence>
<evidence type="ECO:0000313" key="14">
    <source>
        <dbReference type="EMBL" id="GCE24581.1"/>
    </source>
</evidence>
<dbReference type="InterPro" id="IPR005702">
    <property type="entry name" value="Wzc-like_C"/>
</dbReference>
<gene>
    <name evidence="14" type="ORF">KDA_00650</name>
</gene>
<keyword evidence="15" id="KW-1185">Reference proteome</keyword>
<evidence type="ECO:0000256" key="3">
    <source>
        <dbReference type="ARBA" id="ARBA00022475"/>
    </source>
</evidence>
<dbReference type="InterPro" id="IPR027417">
    <property type="entry name" value="P-loop_NTPase"/>
</dbReference>
<feature type="transmembrane region" description="Helical" evidence="11">
    <location>
        <begin position="14"/>
        <end position="35"/>
    </location>
</feature>
<feature type="coiled-coil region" evidence="9">
    <location>
        <begin position="150"/>
        <end position="204"/>
    </location>
</feature>
<evidence type="ECO:0000256" key="2">
    <source>
        <dbReference type="ARBA" id="ARBA00006683"/>
    </source>
</evidence>
<keyword evidence="4 11" id="KW-0812">Transmembrane</keyword>
<dbReference type="GO" id="GO:0005886">
    <property type="term" value="C:plasma membrane"/>
    <property type="evidence" value="ECO:0007669"/>
    <property type="project" value="UniProtKB-SubCell"/>
</dbReference>
<comment type="subcellular location">
    <subcellularLocation>
        <location evidence="1">Cell membrane</location>
        <topology evidence="1">Multi-pass membrane protein</topology>
    </subcellularLocation>
</comment>
<evidence type="ECO:0000259" key="12">
    <source>
        <dbReference type="Pfam" id="PF01656"/>
    </source>
</evidence>
<feature type="region of interest" description="Disordered" evidence="10">
    <location>
        <begin position="529"/>
        <end position="565"/>
    </location>
</feature>
<dbReference type="PANTHER" id="PTHR32309:SF13">
    <property type="entry name" value="FERRIC ENTEROBACTIN TRANSPORT PROTEIN FEPE"/>
    <property type="match status" value="1"/>
</dbReference>
<proteinExistence type="inferred from homology"/>
<feature type="transmembrane region" description="Helical" evidence="11">
    <location>
        <begin position="229"/>
        <end position="251"/>
    </location>
</feature>
<dbReference type="CDD" id="cd05387">
    <property type="entry name" value="BY-kinase"/>
    <property type="match status" value="1"/>
</dbReference>
<evidence type="ECO:0000256" key="11">
    <source>
        <dbReference type="SAM" id="Phobius"/>
    </source>
</evidence>
<evidence type="ECO:0000256" key="9">
    <source>
        <dbReference type="SAM" id="Coils"/>
    </source>
</evidence>
<evidence type="ECO:0000256" key="4">
    <source>
        <dbReference type="ARBA" id="ARBA00022692"/>
    </source>
</evidence>
<accession>A0A402AZQ9</accession>
<dbReference type="Pfam" id="PF01656">
    <property type="entry name" value="CbiA"/>
    <property type="match status" value="1"/>
</dbReference>
<keyword evidence="7 11" id="KW-1133">Transmembrane helix</keyword>
<keyword evidence="5" id="KW-0547">Nucleotide-binding</keyword>
<reference evidence="15" key="1">
    <citation type="submission" date="2018-12" db="EMBL/GenBank/DDBJ databases">
        <title>Tengunoibacter tsumagoiensis gen. nov., sp. nov., Dictyobacter kobayashii sp. nov., D. alpinus sp. nov., and D. joshuensis sp. nov. and description of Dictyobacteraceae fam. nov. within the order Ktedonobacterales isolated from Tengu-no-mugimeshi.</title>
        <authorList>
            <person name="Wang C.M."/>
            <person name="Zheng Y."/>
            <person name="Sakai Y."/>
            <person name="Toyoda A."/>
            <person name="Minakuchi Y."/>
            <person name="Abe K."/>
            <person name="Yokota A."/>
            <person name="Yabe S."/>
        </authorList>
    </citation>
    <scope>NUCLEOTIDE SEQUENCE [LARGE SCALE GENOMIC DNA]</scope>
    <source>
        <strain evidence="15">Uno16</strain>
    </source>
</reference>
<dbReference type="InterPro" id="IPR003856">
    <property type="entry name" value="LPS_length_determ_N"/>
</dbReference>
<dbReference type="GO" id="GO:0004713">
    <property type="term" value="F:protein tyrosine kinase activity"/>
    <property type="evidence" value="ECO:0007669"/>
    <property type="project" value="TreeGrafter"/>
</dbReference>
<organism evidence="14 15">
    <name type="scientific">Dictyobacter alpinus</name>
    <dbReference type="NCBI Taxonomy" id="2014873"/>
    <lineage>
        <taxon>Bacteria</taxon>
        <taxon>Bacillati</taxon>
        <taxon>Chloroflexota</taxon>
        <taxon>Ktedonobacteria</taxon>
        <taxon>Ktedonobacterales</taxon>
        <taxon>Dictyobacteraceae</taxon>
        <taxon>Dictyobacter</taxon>
    </lineage>
</organism>
<evidence type="ECO:0008006" key="16">
    <source>
        <dbReference type="Google" id="ProtNLM"/>
    </source>
</evidence>
<feature type="domain" description="CobQ/CobB/MinD/ParA nucleotide binding" evidence="12">
    <location>
        <begin position="326"/>
        <end position="505"/>
    </location>
</feature>
<dbReference type="InterPro" id="IPR002586">
    <property type="entry name" value="CobQ/CobB/MinD/ParA_Nub-bd_dom"/>
</dbReference>
<dbReference type="SUPFAM" id="SSF52540">
    <property type="entry name" value="P-loop containing nucleoside triphosphate hydrolases"/>
    <property type="match status" value="1"/>
</dbReference>
<dbReference type="Gene3D" id="3.40.50.300">
    <property type="entry name" value="P-loop containing nucleotide triphosphate hydrolases"/>
    <property type="match status" value="1"/>
</dbReference>
<name>A0A402AZQ9_9CHLR</name>
<feature type="domain" description="Polysaccharide chain length determinant N-terminal" evidence="13">
    <location>
        <begin position="4"/>
        <end position="84"/>
    </location>
</feature>
<dbReference type="RefSeq" id="WP_126625278.1">
    <property type="nucleotide sequence ID" value="NZ_BIFT01000001.1"/>
</dbReference>
<evidence type="ECO:0000256" key="1">
    <source>
        <dbReference type="ARBA" id="ARBA00004651"/>
    </source>
</evidence>
<dbReference type="Proteomes" id="UP000287171">
    <property type="component" value="Unassembled WGS sequence"/>
</dbReference>
<evidence type="ECO:0000313" key="15">
    <source>
        <dbReference type="Proteomes" id="UP000287171"/>
    </source>
</evidence>
<evidence type="ECO:0000259" key="13">
    <source>
        <dbReference type="Pfam" id="PF02706"/>
    </source>
</evidence>
<dbReference type="OrthoDB" id="9794577at2"/>
<comment type="caution">
    <text evidence="14">The sequence shown here is derived from an EMBL/GenBank/DDBJ whole genome shotgun (WGS) entry which is preliminary data.</text>
</comment>
<dbReference type="EMBL" id="BIFT01000001">
    <property type="protein sequence ID" value="GCE24581.1"/>
    <property type="molecule type" value="Genomic_DNA"/>
</dbReference>
<dbReference type="PANTHER" id="PTHR32309">
    <property type="entry name" value="TYROSINE-PROTEIN KINASE"/>
    <property type="match status" value="1"/>
</dbReference>